<dbReference type="PANTHER" id="PTHR36925:SF1">
    <property type="entry name" value="COBALT-PRECORRIN-6A REDUCTASE"/>
    <property type="match status" value="1"/>
</dbReference>
<dbReference type="RefSeq" id="WP_068954262.1">
    <property type="nucleotide sequence ID" value="NZ_LGLV01000007.1"/>
</dbReference>
<dbReference type="EMBL" id="LGLV01000007">
    <property type="protein sequence ID" value="OBZ95214.1"/>
    <property type="molecule type" value="Genomic_DNA"/>
</dbReference>
<evidence type="ECO:0000313" key="5">
    <source>
        <dbReference type="Proteomes" id="UP000093111"/>
    </source>
</evidence>
<dbReference type="GO" id="GO:0009236">
    <property type="term" value="P:cobalamin biosynthetic process"/>
    <property type="evidence" value="ECO:0007669"/>
    <property type="project" value="UniProtKB-UniPathway"/>
</dbReference>
<dbReference type="OrthoDB" id="5183775at2"/>
<dbReference type="NCBIfam" id="TIGR00715">
    <property type="entry name" value="precor6x_red"/>
    <property type="match status" value="1"/>
</dbReference>
<proteinExistence type="predicted"/>
<dbReference type="NCBIfam" id="NF005968">
    <property type="entry name" value="PRK08057.1-2"/>
    <property type="match status" value="1"/>
</dbReference>
<dbReference type="Proteomes" id="UP000093111">
    <property type="component" value="Unassembled WGS sequence"/>
</dbReference>
<dbReference type="PROSITE" id="PS51014">
    <property type="entry name" value="COBK_CBIJ"/>
    <property type="match status" value="1"/>
</dbReference>
<keyword evidence="2" id="KW-0169">Cobalamin biosynthesis</keyword>
<sequence length="256" mass="27683">MGKHRILILGGTTEARQLATALSRRADCDLLLSLAGRTAEPMAQPVPVRSGGFGGSRGLAEFLKGGNFNLLIDATHPFAAQISRNATLAAAETGIPFFALRRPAWNREPGDRWTSVDSIIDAVGALGDRPKRVFLTIGRQEAFHFENAPQHHYIIRSVDPVTPPLGVPDAHYILATGPFEEAAERVLLTENRIDVIVAKNSGGIATYGKIRAARALDIAVIMVERRQPADVRTVDTIGEALSLVDHLFSPDIKRGV</sequence>
<organism evidence="4 5">
    <name type="scientific">Pararhizobium polonicum</name>
    <dbReference type="NCBI Taxonomy" id="1612624"/>
    <lineage>
        <taxon>Bacteria</taxon>
        <taxon>Pseudomonadati</taxon>
        <taxon>Pseudomonadota</taxon>
        <taxon>Alphaproteobacteria</taxon>
        <taxon>Hyphomicrobiales</taxon>
        <taxon>Rhizobiaceae</taxon>
        <taxon>Rhizobium/Agrobacterium group</taxon>
        <taxon>Pararhizobium</taxon>
    </lineage>
</organism>
<dbReference type="InterPro" id="IPR003723">
    <property type="entry name" value="Precorrin-6x_reduct"/>
</dbReference>
<accession>A0A1C7P695</accession>
<name>A0A1C7P695_9HYPH</name>
<dbReference type="Pfam" id="PF02571">
    <property type="entry name" value="CbiJ"/>
    <property type="match status" value="1"/>
</dbReference>
<keyword evidence="3" id="KW-0560">Oxidoreductase</keyword>
<evidence type="ECO:0000256" key="3">
    <source>
        <dbReference type="ARBA" id="ARBA00023002"/>
    </source>
</evidence>
<comment type="caution">
    <text evidence="4">The sequence shown here is derived from an EMBL/GenBank/DDBJ whole genome shotgun (WGS) entry which is preliminary data.</text>
</comment>
<dbReference type="PATRIC" id="fig|1612624.7.peg.4178"/>
<reference evidence="4 5" key="1">
    <citation type="journal article" date="2016" name="Syst. Appl. Microbiol.">
        <title>Pararhizobium polonicum sp. nov. isolated from tumors on stone fruit rootstocks.</title>
        <authorList>
            <person name="Pulawska J."/>
            <person name="Kuzmanovic N."/>
            <person name="Willems A."/>
            <person name="Pothier J.F."/>
        </authorList>
    </citation>
    <scope>NUCLEOTIDE SEQUENCE [LARGE SCALE GENOMIC DNA]</scope>
    <source>
        <strain evidence="4 5">F5.1</strain>
    </source>
</reference>
<evidence type="ECO:0000256" key="1">
    <source>
        <dbReference type="ARBA" id="ARBA00004953"/>
    </source>
</evidence>
<dbReference type="GO" id="GO:0016994">
    <property type="term" value="F:precorrin-6A reductase activity"/>
    <property type="evidence" value="ECO:0007669"/>
    <property type="project" value="InterPro"/>
</dbReference>
<dbReference type="UniPathway" id="UPA00148"/>
<dbReference type="STRING" id="1612624.ADU59_11490"/>
<dbReference type="AlphaFoldDB" id="A0A1C7P695"/>
<evidence type="ECO:0000256" key="2">
    <source>
        <dbReference type="ARBA" id="ARBA00022573"/>
    </source>
</evidence>
<evidence type="ECO:0000313" key="4">
    <source>
        <dbReference type="EMBL" id="OBZ95214.1"/>
    </source>
</evidence>
<dbReference type="PANTHER" id="PTHR36925">
    <property type="entry name" value="COBALT-PRECORRIN-6A REDUCTASE"/>
    <property type="match status" value="1"/>
</dbReference>
<keyword evidence="5" id="KW-1185">Reference proteome</keyword>
<protein>
    <submittedName>
        <fullName evidence="4">Cobalt-precorrin-6X reductase</fullName>
    </submittedName>
</protein>
<gene>
    <name evidence="4" type="ORF">ADU59_11490</name>
</gene>
<comment type="pathway">
    <text evidence="1">Cofactor biosynthesis; adenosylcobalamin biosynthesis.</text>
</comment>